<organism evidence="1 2">
    <name type="scientific">Triticum urartu</name>
    <name type="common">Red wild einkorn</name>
    <name type="synonym">Crithodium urartu</name>
    <dbReference type="NCBI Taxonomy" id="4572"/>
    <lineage>
        <taxon>Eukaryota</taxon>
        <taxon>Viridiplantae</taxon>
        <taxon>Streptophyta</taxon>
        <taxon>Embryophyta</taxon>
        <taxon>Tracheophyta</taxon>
        <taxon>Spermatophyta</taxon>
        <taxon>Magnoliopsida</taxon>
        <taxon>Liliopsida</taxon>
        <taxon>Poales</taxon>
        <taxon>Poaceae</taxon>
        <taxon>BOP clade</taxon>
        <taxon>Pooideae</taxon>
        <taxon>Triticodae</taxon>
        <taxon>Triticeae</taxon>
        <taxon>Triticinae</taxon>
        <taxon>Triticum</taxon>
    </lineage>
</organism>
<dbReference type="Proteomes" id="UP000015106">
    <property type="component" value="Chromosome 2"/>
</dbReference>
<reference evidence="2" key="1">
    <citation type="journal article" date="2013" name="Nature">
        <title>Draft genome of the wheat A-genome progenitor Triticum urartu.</title>
        <authorList>
            <person name="Ling H.Q."/>
            <person name="Zhao S."/>
            <person name="Liu D."/>
            <person name="Wang J."/>
            <person name="Sun H."/>
            <person name="Zhang C."/>
            <person name="Fan H."/>
            <person name="Li D."/>
            <person name="Dong L."/>
            <person name="Tao Y."/>
            <person name="Gao C."/>
            <person name="Wu H."/>
            <person name="Li Y."/>
            <person name="Cui Y."/>
            <person name="Guo X."/>
            <person name="Zheng S."/>
            <person name="Wang B."/>
            <person name="Yu K."/>
            <person name="Liang Q."/>
            <person name="Yang W."/>
            <person name="Lou X."/>
            <person name="Chen J."/>
            <person name="Feng M."/>
            <person name="Jian J."/>
            <person name="Zhang X."/>
            <person name="Luo G."/>
            <person name="Jiang Y."/>
            <person name="Liu J."/>
            <person name="Wang Z."/>
            <person name="Sha Y."/>
            <person name="Zhang B."/>
            <person name="Wu H."/>
            <person name="Tang D."/>
            <person name="Shen Q."/>
            <person name="Xue P."/>
            <person name="Zou S."/>
            <person name="Wang X."/>
            <person name="Liu X."/>
            <person name="Wang F."/>
            <person name="Yang Y."/>
            <person name="An X."/>
            <person name="Dong Z."/>
            <person name="Zhang K."/>
            <person name="Zhang X."/>
            <person name="Luo M.C."/>
            <person name="Dvorak J."/>
            <person name="Tong Y."/>
            <person name="Wang J."/>
            <person name="Yang H."/>
            <person name="Li Z."/>
            <person name="Wang D."/>
            <person name="Zhang A."/>
            <person name="Wang J."/>
        </authorList>
    </citation>
    <scope>NUCLEOTIDE SEQUENCE</scope>
    <source>
        <strain evidence="2">cv. G1812</strain>
    </source>
</reference>
<dbReference type="EnsemblPlants" id="TuG1812G0200004952.01.T01">
    <property type="protein sequence ID" value="TuG1812G0200004952.01.T01"/>
    <property type="gene ID" value="TuG1812G0200004952.01"/>
</dbReference>
<evidence type="ECO:0000313" key="2">
    <source>
        <dbReference type="Proteomes" id="UP000015106"/>
    </source>
</evidence>
<dbReference type="Gramene" id="TuG1812G0200004952.01.T01">
    <property type="protein sequence ID" value="TuG1812G0200004952.01.T01"/>
    <property type="gene ID" value="TuG1812G0200004952.01"/>
</dbReference>
<reference evidence="1" key="3">
    <citation type="submission" date="2022-06" db="UniProtKB">
        <authorList>
            <consortium name="EnsemblPlants"/>
        </authorList>
    </citation>
    <scope>IDENTIFICATION</scope>
</reference>
<protein>
    <submittedName>
        <fullName evidence="1">Uncharacterized protein</fullName>
    </submittedName>
</protein>
<keyword evidence="2" id="KW-1185">Reference proteome</keyword>
<accession>A0A8R7PJF1</accession>
<dbReference type="AlphaFoldDB" id="A0A8R7PJF1"/>
<sequence length="91" mass="10655">MSWCLTARAPRWFSLKCNLCLGTHPPCRAQAQEVPLGSPQHQHQRAGLFVFFWCCSIRQSHPIMHWTAQQFDYESILVHIRSMISKDIQIF</sequence>
<reference evidence="1" key="2">
    <citation type="submission" date="2018-03" db="EMBL/GenBank/DDBJ databases">
        <title>The Triticum urartu genome reveals the dynamic nature of wheat genome evolution.</title>
        <authorList>
            <person name="Ling H."/>
            <person name="Ma B."/>
            <person name="Shi X."/>
            <person name="Liu H."/>
            <person name="Dong L."/>
            <person name="Sun H."/>
            <person name="Cao Y."/>
            <person name="Gao Q."/>
            <person name="Zheng S."/>
            <person name="Li Y."/>
            <person name="Yu Y."/>
            <person name="Du H."/>
            <person name="Qi M."/>
            <person name="Li Y."/>
            <person name="Yu H."/>
            <person name="Cui Y."/>
            <person name="Wang N."/>
            <person name="Chen C."/>
            <person name="Wu H."/>
            <person name="Zhao Y."/>
            <person name="Zhang J."/>
            <person name="Li Y."/>
            <person name="Zhou W."/>
            <person name="Zhang B."/>
            <person name="Hu W."/>
            <person name="Eijk M."/>
            <person name="Tang J."/>
            <person name="Witsenboer H."/>
            <person name="Zhao S."/>
            <person name="Li Z."/>
            <person name="Zhang A."/>
            <person name="Wang D."/>
            <person name="Liang C."/>
        </authorList>
    </citation>
    <scope>NUCLEOTIDE SEQUENCE [LARGE SCALE GENOMIC DNA]</scope>
    <source>
        <strain evidence="1">cv. G1812</strain>
    </source>
</reference>
<proteinExistence type="predicted"/>
<name>A0A8R7PJF1_TRIUA</name>
<evidence type="ECO:0000313" key="1">
    <source>
        <dbReference type="EnsemblPlants" id="TuG1812G0200004952.01.T01"/>
    </source>
</evidence>